<name>A0ABQ9DFE6_9PASS</name>
<feature type="domain" description="KNTC1 third ARM-repeats" evidence="3">
    <location>
        <begin position="1190"/>
        <end position="1400"/>
    </location>
</feature>
<accession>A0ABQ9DFE6</accession>
<feature type="domain" description="KNTC1 second ARM-repeats" evidence="4">
    <location>
        <begin position="633"/>
        <end position="799"/>
    </location>
</feature>
<dbReference type="Proteomes" id="UP001145742">
    <property type="component" value="Unassembled WGS sequence"/>
</dbReference>
<dbReference type="PANTHER" id="PTHR15688:SF1">
    <property type="entry name" value="KINETOCHORE-ASSOCIATED PROTEIN 1"/>
    <property type="match status" value="1"/>
</dbReference>
<evidence type="ECO:0000259" key="3">
    <source>
        <dbReference type="Pfam" id="PF24515"/>
    </source>
</evidence>
<dbReference type="InterPro" id="IPR055404">
    <property type="entry name" value="ARM_KNTC1_2nd"/>
</dbReference>
<evidence type="ECO:0000259" key="2">
    <source>
        <dbReference type="Pfam" id="PF24506"/>
    </source>
</evidence>
<evidence type="ECO:0000313" key="7">
    <source>
        <dbReference type="Proteomes" id="UP001145742"/>
    </source>
</evidence>
<dbReference type="Pfam" id="PF24516">
    <property type="entry name" value="ARM_KNTC1_2nd"/>
    <property type="match status" value="1"/>
</dbReference>
<evidence type="ECO:0000259" key="1">
    <source>
        <dbReference type="Pfam" id="PF10493"/>
    </source>
</evidence>
<feature type="domain" description="KNTC1 N-terminal" evidence="2">
    <location>
        <begin position="19"/>
        <end position="160"/>
    </location>
</feature>
<comment type="caution">
    <text evidence="6">The sequence shown here is derived from an EMBL/GenBank/DDBJ whole genome shotgun (WGS) entry which is preliminary data.</text>
</comment>
<dbReference type="InterPro" id="IPR019527">
    <property type="entry name" value="RZZ-complex_KNTC1/ROD_C"/>
</dbReference>
<evidence type="ECO:0000259" key="4">
    <source>
        <dbReference type="Pfam" id="PF24516"/>
    </source>
</evidence>
<dbReference type="Pfam" id="PF10493">
    <property type="entry name" value="Rod_C"/>
    <property type="match status" value="1"/>
</dbReference>
<dbReference type="InterPro" id="IPR055405">
    <property type="entry name" value="ARM_KNTC1_3rd"/>
</dbReference>
<dbReference type="Pfam" id="PF24520">
    <property type="entry name" value="ARM_KNTC1_1st"/>
    <property type="match status" value="1"/>
</dbReference>
<gene>
    <name evidence="6" type="primary">KNTC1</name>
    <name evidence="6" type="ORF">WISP_54350</name>
</gene>
<protein>
    <submittedName>
        <fullName evidence="6">Kinetochore-associated protein 1</fullName>
    </submittedName>
</protein>
<reference evidence="6" key="1">
    <citation type="submission" date="2019-10" db="EMBL/GenBank/DDBJ databases">
        <authorList>
            <person name="Soares A.E.R."/>
            <person name="Aleixo A."/>
            <person name="Schneider P."/>
            <person name="Miyaki C.Y."/>
            <person name="Schneider M.P."/>
            <person name="Mello C."/>
            <person name="Vasconcelos A.T.R."/>
        </authorList>
    </citation>
    <scope>NUCLEOTIDE SEQUENCE</scope>
    <source>
        <tissue evidence="6">Muscle</tissue>
    </source>
</reference>
<evidence type="ECO:0000259" key="5">
    <source>
        <dbReference type="Pfam" id="PF24520"/>
    </source>
</evidence>
<dbReference type="Pfam" id="PF24506">
    <property type="entry name" value="KNTC1_N"/>
    <property type="match status" value="2"/>
</dbReference>
<dbReference type="Pfam" id="PF24515">
    <property type="entry name" value="ARM_KNTC1_3rd"/>
    <property type="match status" value="1"/>
</dbReference>
<dbReference type="EMBL" id="WHWB01033522">
    <property type="protein sequence ID" value="KAJ7419323.1"/>
    <property type="molecule type" value="Genomic_DNA"/>
</dbReference>
<evidence type="ECO:0000313" key="6">
    <source>
        <dbReference type="EMBL" id="KAJ7419323.1"/>
    </source>
</evidence>
<dbReference type="InterPro" id="IPR055402">
    <property type="entry name" value="KNTC1_N"/>
</dbReference>
<sequence length="2059" mass="232185">MWNDIELLVSDDTGSVQLPVGLGQECGTALYQVDTLLQVTSSEKVSVNPQLQGCSSRDGSILVVVDRSVALLDSTRLSLLLHLQFDSKVDVVGMCQEKQFLVVGERSGNFHLIHIPSKQTLLTKILVENSSKEKAYLNFVIVKDNADAAIEKMDMTTAKEVRNTCNLGKGDSVLSKWEVDTSTALVSVQSLAGSGLIKGAAKLQVLDNLLFVLDAENILSMWDVYSLTLIWDWSSIHIEEFLLTTESDSSQVMWEGLANLKLIVMTTPDDKQDTIYFLEGIHEKHQMPSEDPVSIVVMRSLTEALPENRLSRLLHKHKFTEAENFAIQFGLDVQLVYQVKANIILEKLASAPVGSSAQEAWLDLVKEAKENLQKIQDSQFVVNCCLNASWPLYETTQEMLSYARARILKKDDRTAAAPPEGPPVSIAQVLRAQARLTTFYGAFGPEKFSGVAWTEFLNNKDMFGSIISQLEEGHFSCAQYLWLRHQADFENSFDEEMLKDLLSAIPFTVPLNELCLWLKNIVIPFTKRVVPNGQKTLAKWLEQGARNLELTDKRCADCEEIQRLKKLVNDLRELINLYRKYNCRLALSDFEKENATTIVFRMFDKILAPELVPSILEKFIQPYLREHNLQKDELLLQYIKDLLEPCRTRPIAVFETAWEAKAIAVIGCISDTDLKFDAVLQLMGSATVPWSAAVEQLVKQHLEMDHGKVKLLQDSYRLMEMKKILRAYGIRDTNLLRDNEMIMMLVRYILKQDSPTALEDALKIVEAYALPTGEVYFLRVIDLLDRERGEDSLTLLKSLSLAEVEEVAERLTIWGKLVLKNKPEDSEEQKTQMFTTKTLVEVLKFLLSTQKDNPVKQHECEENLKMFETLATLQEYFDIFLSTEEFSNPSLMSELLEHHISAFETAKSAESGEGQALSCESEDGKAKSPPTESRLYRLALLLQLPEQELGQKLALRALEAGKVEIAVKICRESYENHCDEATGKLLFSVCQRLCHMLGADVAMTIPPDMNLPAVIHELACQAATVCGADLLLDCLELCQYTLIAQDTYRQCQIDNEGFTAKTTSFGGDKDPSEEWTYGDFFSEDGIVLDAQTTMPVTYEFISSVLPLRGQNLLLPVGTPLSVAVQTLLESSQCELALRLTVCAFGSCLQHGTSSTMDTALSQTLYSAKTFAETRSFLAEMGQKCSAAIRATTLTLLHKVFNSRVIDQPLALGYCTLLPKEEVFKKLWDVINNTWQNYRKVLAVAVVGAQLADQYDEAEEKRKFQELAVDAEWGIQLGKFGISFETVFRQPPVRKKELIRMLVQNPEVDTGLILNYCSTFQLDSDAALQLCIETLLLQNSPPNQGQERAELREQQPHSSLLARALHITPLLRSTTALVTSLTGILYKLDPYDYETIEIVLRVIQDADEKNTSLQLSQALSLLKHLKSYQRISPPVDVEHQYVLEQVNPLSPAAHSRLPFHLIFFRTSQCFWNIISPELSEESFPTLLLVAKLMKVSLDIFHMSATRYVFEKKLKAKILEMRTSGCPSVVNKETIKTVQTIQSYLLSILNPEWAVAMALKIAQEFPAGSDHIQALKFCLYLAEKWLQNSTAEDESHGKAQVLQKKLHVQYKRAATENVLLRHGLNSGEQLKAVGKPAHLIISLYEHPSIAQRAQNPAGRGYPDIHKAAEEIAEINNLDMNKIRDKLLEKWLCPSTPPSEKTQEIFGEDEELQRVIYLLQSCPMDYSSRLLFAIATSTTSPIGVTQLTFAHRSRALKCLLHVADASTVESLFKKPIETVKYFLRCCTYLAEFEILNIPYTYDSFHKSPKEGMIKGLWKNHSHEPTAVRLVAELSLDYKVFDPQLWNGLLQKLLAFNMIPTLGRAWRSVVLSPFLTASCPLSPKQLQECCECFVILLKCPVLADLDVTGIARQYSQLELPALALGCLWLIPQPEKRQQQIQGFLSTCNTETVLQQIDEHMGSGEVVAFASQIRSLVLDSVIHRKLYDKFLNTKYYPLLKQHLVNSHRVRELVDYFAKKNSLEEATALIEEYQKKCGNPTLADIPPSDLLKMYLSGSEEPWNSP</sequence>
<dbReference type="InterPro" id="IPR055403">
    <property type="entry name" value="ARM_KNTC1_1st"/>
</dbReference>
<organism evidence="6 7">
    <name type="scientific">Willisornis vidua</name>
    <name type="common">Xingu scale-backed antbird</name>
    <dbReference type="NCBI Taxonomy" id="1566151"/>
    <lineage>
        <taxon>Eukaryota</taxon>
        <taxon>Metazoa</taxon>
        <taxon>Chordata</taxon>
        <taxon>Craniata</taxon>
        <taxon>Vertebrata</taxon>
        <taxon>Euteleostomi</taxon>
        <taxon>Archelosauria</taxon>
        <taxon>Archosauria</taxon>
        <taxon>Dinosauria</taxon>
        <taxon>Saurischia</taxon>
        <taxon>Theropoda</taxon>
        <taxon>Coelurosauria</taxon>
        <taxon>Aves</taxon>
        <taxon>Neognathae</taxon>
        <taxon>Neoaves</taxon>
        <taxon>Telluraves</taxon>
        <taxon>Australaves</taxon>
        <taxon>Passeriformes</taxon>
        <taxon>Thamnophilidae</taxon>
        <taxon>Willisornis</taxon>
    </lineage>
</organism>
<keyword evidence="7" id="KW-1185">Reference proteome</keyword>
<dbReference type="InterPro" id="IPR052802">
    <property type="entry name" value="KNTC1"/>
</dbReference>
<feature type="domain" description="KNTC1 first ARM-repeats" evidence="5">
    <location>
        <begin position="312"/>
        <end position="554"/>
    </location>
</feature>
<feature type="domain" description="KNTC1 N-terminal" evidence="2">
    <location>
        <begin position="167"/>
        <end position="272"/>
    </location>
</feature>
<dbReference type="PANTHER" id="PTHR15688">
    <property type="entry name" value="KINETOCHORE-ASSOCIATED PROTEIN 1"/>
    <property type="match status" value="1"/>
</dbReference>
<proteinExistence type="predicted"/>
<feature type="domain" description="RZZ complex subunit KNTC1/ROD C-terminal" evidence="1">
    <location>
        <begin position="1448"/>
        <end position="1973"/>
    </location>
</feature>